<accession>A0A0A9A5M0</accession>
<sequence length="68" mass="7455">MAKDDTVDDENPRSHTGSHISNNKRGSVFTKFLVDDHHTSAFSFQTGNVITKVSHIQMPLQASISIAS</sequence>
<evidence type="ECO:0000313" key="2">
    <source>
        <dbReference type="EMBL" id="JAD44295.1"/>
    </source>
</evidence>
<feature type="compositionally biased region" description="Basic and acidic residues" evidence="1">
    <location>
        <begin position="1"/>
        <end position="13"/>
    </location>
</feature>
<reference evidence="2" key="2">
    <citation type="journal article" date="2015" name="Data Brief">
        <title>Shoot transcriptome of the giant reed, Arundo donax.</title>
        <authorList>
            <person name="Barrero R.A."/>
            <person name="Guerrero F.D."/>
            <person name="Moolhuijzen P."/>
            <person name="Goolsby J.A."/>
            <person name="Tidwell J."/>
            <person name="Bellgard S.E."/>
            <person name="Bellgard M.I."/>
        </authorList>
    </citation>
    <scope>NUCLEOTIDE SEQUENCE</scope>
    <source>
        <tissue evidence="2">Shoot tissue taken approximately 20 cm above the soil surface</tissue>
    </source>
</reference>
<feature type="region of interest" description="Disordered" evidence="1">
    <location>
        <begin position="1"/>
        <end position="23"/>
    </location>
</feature>
<protein>
    <submittedName>
        <fullName evidence="2">Uncharacterized protein</fullName>
    </submittedName>
</protein>
<proteinExistence type="predicted"/>
<evidence type="ECO:0000256" key="1">
    <source>
        <dbReference type="SAM" id="MobiDB-lite"/>
    </source>
</evidence>
<name>A0A0A9A5M0_ARUDO</name>
<feature type="compositionally biased region" description="Polar residues" evidence="1">
    <location>
        <begin position="14"/>
        <end position="23"/>
    </location>
</feature>
<dbReference type="AlphaFoldDB" id="A0A0A9A5M0"/>
<organism evidence="2">
    <name type="scientific">Arundo donax</name>
    <name type="common">Giant reed</name>
    <name type="synonym">Donax arundinaceus</name>
    <dbReference type="NCBI Taxonomy" id="35708"/>
    <lineage>
        <taxon>Eukaryota</taxon>
        <taxon>Viridiplantae</taxon>
        <taxon>Streptophyta</taxon>
        <taxon>Embryophyta</taxon>
        <taxon>Tracheophyta</taxon>
        <taxon>Spermatophyta</taxon>
        <taxon>Magnoliopsida</taxon>
        <taxon>Liliopsida</taxon>
        <taxon>Poales</taxon>
        <taxon>Poaceae</taxon>
        <taxon>PACMAD clade</taxon>
        <taxon>Arundinoideae</taxon>
        <taxon>Arundineae</taxon>
        <taxon>Arundo</taxon>
    </lineage>
</organism>
<dbReference type="EMBL" id="GBRH01253600">
    <property type="protein sequence ID" value="JAD44295.1"/>
    <property type="molecule type" value="Transcribed_RNA"/>
</dbReference>
<reference evidence="2" key="1">
    <citation type="submission" date="2014-09" db="EMBL/GenBank/DDBJ databases">
        <authorList>
            <person name="Magalhaes I.L.F."/>
            <person name="Oliveira U."/>
            <person name="Santos F.R."/>
            <person name="Vidigal T.H.D.A."/>
            <person name="Brescovit A.D."/>
            <person name="Santos A.J."/>
        </authorList>
    </citation>
    <scope>NUCLEOTIDE SEQUENCE</scope>
    <source>
        <tissue evidence="2">Shoot tissue taken approximately 20 cm above the soil surface</tissue>
    </source>
</reference>